<dbReference type="AlphaFoldDB" id="L9XC42"/>
<proteinExistence type="predicted"/>
<protein>
    <submittedName>
        <fullName evidence="1">Uncharacterized protein</fullName>
    </submittedName>
</protein>
<sequence>MKASAITIGSIEIPAKEERLAVFSATCDFLGVSNHAVFVGVLFDVIDDLISDSCGVLQLFADLADEFVFGVFRAEHLCNPLVVTVLFVPRLELEPIGLDMLGRSVCKRPLLDSHPILGRLIAFEYRAKPHEQCRLFGNRFGVRNSLHVLVFGRESLADESRPTTGALEDATQIGVHVDVIDSISLSKQCLFGSQRHARNVACEVENGIGIIQHGFLQ</sequence>
<reference evidence="1 2" key="1">
    <citation type="journal article" date="2014" name="PLoS Genet.">
        <title>Phylogenetically driven sequencing of extremely halophilic archaea reveals strategies for static and dynamic osmo-response.</title>
        <authorList>
            <person name="Becker E.A."/>
            <person name="Seitzer P.M."/>
            <person name="Tritt A."/>
            <person name="Larsen D."/>
            <person name="Krusor M."/>
            <person name="Yao A.I."/>
            <person name="Wu D."/>
            <person name="Madern D."/>
            <person name="Eisen J.A."/>
            <person name="Darling A.E."/>
            <person name="Facciotti M.T."/>
        </authorList>
    </citation>
    <scope>NUCLEOTIDE SEQUENCE [LARGE SCALE GENOMIC DNA]</scope>
    <source>
        <strain evidence="1 2">DSM 18795</strain>
    </source>
</reference>
<accession>L9XC42</accession>
<keyword evidence="2" id="KW-1185">Reference proteome</keyword>
<dbReference type="EMBL" id="AOIA01000103">
    <property type="protein sequence ID" value="ELY59305.1"/>
    <property type="molecule type" value="Genomic_DNA"/>
</dbReference>
<evidence type="ECO:0000313" key="2">
    <source>
        <dbReference type="Proteomes" id="UP000011531"/>
    </source>
</evidence>
<comment type="caution">
    <text evidence="1">The sequence shown here is derived from an EMBL/GenBank/DDBJ whole genome shotgun (WGS) entry which is preliminary data.</text>
</comment>
<gene>
    <name evidence="1" type="ORF">C492_11220</name>
</gene>
<organism evidence="1 2">
    <name type="scientific">Natronococcus jeotgali DSM 18795</name>
    <dbReference type="NCBI Taxonomy" id="1227498"/>
    <lineage>
        <taxon>Archaea</taxon>
        <taxon>Methanobacteriati</taxon>
        <taxon>Methanobacteriota</taxon>
        <taxon>Stenosarchaea group</taxon>
        <taxon>Halobacteria</taxon>
        <taxon>Halobacteriales</taxon>
        <taxon>Natrialbaceae</taxon>
        <taxon>Natronococcus</taxon>
    </lineage>
</organism>
<evidence type="ECO:0000313" key="1">
    <source>
        <dbReference type="EMBL" id="ELY59305.1"/>
    </source>
</evidence>
<dbReference type="Proteomes" id="UP000011531">
    <property type="component" value="Unassembled WGS sequence"/>
</dbReference>
<name>L9XC42_9EURY</name>